<dbReference type="KEGG" id="ccal:108628564"/>
<dbReference type="RefSeq" id="XP_017886055.1">
    <property type="nucleotide sequence ID" value="XM_018030566.2"/>
</dbReference>
<evidence type="ECO:0000256" key="2">
    <source>
        <dbReference type="SAM" id="SignalP"/>
    </source>
</evidence>
<sequence>MWLIIFPTSMSSRFIWVLLATITVHCVFVKNEESTVPPENTLLASIIRARDSSKTSHPNDKVQGFDKSSDKLPRTTNNRSEAKSKGSSCCESRYSSGSSTRPDWYSNKKPGYSTKVGSRFPADRYAWQTQGQPPGSTGSMGRPGTGNWNTETFIEGSYVGDRFSPTPSYGNEGTRKPNGYAYGSSGGYGYGNNGGYGFNRPSGYGGISGTLANGDEFGSVEPNYPEINAPAHPNLQTQKAVALKALAGVALIATAAALATNPVLLPLGAVSGRRKRSNSDIENKDQFLDNLIRGRIFEKSLIKVPE</sequence>
<keyword evidence="2" id="KW-0732">Signal</keyword>
<feature type="region of interest" description="Disordered" evidence="1">
    <location>
        <begin position="52"/>
        <end position="110"/>
    </location>
</feature>
<feature type="compositionally biased region" description="Low complexity" evidence="1">
    <location>
        <begin position="85"/>
        <end position="99"/>
    </location>
</feature>
<evidence type="ECO:0000256" key="1">
    <source>
        <dbReference type="SAM" id="MobiDB-lite"/>
    </source>
</evidence>
<dbReference type="AlphaFoldDB" id="A0AAJ7J6Q9"/>
<feature type="chain" id="PRO_5044708915" evidence="2">
    <location>
        <begin position="27"/>
        <end position="306"/>
    </location>
</feature>
<feature type="compositionally biased region" description="Basic and acidic residues" evidence="1">
    <location>
        <begin position="52"/>
        <end position="73"/>
    </location>
</feature>
<keyword evidence="3" id="KW-1185">Reference proteome</keyword>
<feature type="region of interest" description="Disordered" evidence="1">
    <location>
        <begin position="126"/>
        <end position="148"/>
    </location>
</feature>
<name>A0AAJ7J6Q9_9HYME</name>
<feature type="signal peptide" evidence="2">
    <location>
        <begin position="1"/>
        <end position="26"/>
    </location>
</feature>
<reference evidence="4 5" key="1">
    <citation type="submission" date="2025-04" db="UniProtKB">
        <authorList>
            <consortium name="RefSeq"/>
        </authorList>
    </citation>
    <scope>IDENTIFICATION</scope>
    <source>
        <tissue evidence="4 5">Whole body</tissue>
    </source>
</reference>
<organism evidence="3 4">
    <name type="scientific">Ceratina calcarata</name>
    <dbReference type="NCBI Taxonomy" id="156304"/>
    <lineage>
        <taxon>Eukaryota</taxon>
        <taxon>Metazoa</taxon>
        <taxon>Ecdysozoa</taxon>
        <taxon>Arthropoda</taxon>
        <taxon>Hexapoda</taxon>
        <taxon>Insecta</taxon>
        <taxon>Pterygota</taxon>
        <taxon>Neoptera</taxon>
        <taxon>Endopterygota</taxon>
        <taxon>Hymenoptera</taxon>
        <taxon>Apocrita</taxon>
        <taxon>Aculeata</taxon>
        <taxon>Apoidea</taxon>
        <taxon>Anthophila</taxon>
        <taxon>Apidae</taxon>
        <taxon>Ceratina</taxon>
        <taxon>Zadontomerus</taxon>
    </lineage>
</organism>
<proteinExistence type="predicted"/>
<dbReference type="GeneID" id="108628564"/>
<feature type="compositionally biased region" description="Polar residues" evidence="1">
    <location>
        <begin position="127"/>
        <end position="139"/>
    </location>
</feature>
<dbReference type="Proteomes" id="UP000694925">
    <property type="component" value="Unplaced"/>
</dbReference>
<protein>
    <submittedName>
        <fullName evidence="4 5">Uncharacterized protein LOC108628564</fullName>
    </submittedName>
</protein>
<evidence type="ECO:0000313" key="5">
    <source>
        <dbReference type="RefSeq" id="XP_026672434.1"/>
    </source>
</evidence>
<accession>A0AAJ7J6Q9</accession>
<gene>
    <name evidence="4 5" type="primary">LOC108628564</name>
</gene>
<dbReference type="RefSeq" id="XP_026672434.1">
    <property type="nucleotide sequence ID" value="XM_026816633.1"/>
</dbReference>
<evidence type="ECO:0000313" key="4">
    <source>
        <dbReference type="RefSeq" id="XP_017886055.1"/>
    </source>
</evidence>
<evidence type="ECO:0000313" key="3">
    <source>
        <dbReference type="Proteomes" id="UP000694925"/>
    </source>
</evidence>